<keyword evidence="1" id="KW-1133">Transmembrane helix</keyword>
<feature type="transmembrane region" description="Helical" evidence="1">
    <location>
        <begin position="166"/>
        <end position="184"/>
    </location>
</feature>
<feature type="transmembrane region" description="Helical" evidence="1">
    <location>
        <begin position="204"/>
        <end position="223"/>
    </location>
</feature>
<dbReference type="EMBL" id="BAAARV010000046">
    <property type="protein sequence ID" value="GAA2358528.1"/>
    <property type="molecule type" value="Genomic_DNA"/>
</dbReference>
<accession>A0ABN3GQM1</accession>
<name>A0ABN3GQM1_9ACTN</name>
<evidence type="ECO:0000313" key="3">
    <source>
        <dbReference type="Proteomes" id="UP001501444"/>
    </source>
</evidence>
<dbReference type="Proteomes" id="UP001501444">
    <property type="component" value="Unassembled WGS sequence"/>
</dbReference>
<feature type="transmembrane region" description="Helical" evidence="1">
    <location>
        <begin position="127"/>
        <end position="146"/>
    </location>
</feature>
<evidence type="ECO:0000256" key="1">
    <source>
        <dbReference type="SAM" id="Phobius"/>
    </source>
</evidence>
<proteinExistence type="predicted"/>
<protein>
    <submittedName>
        <fullName evidence="2">Uncharacterized protein</fullName>
    </submittedName>
</protein>
<organism evidence="2 3">
    <name type="scientific">Dactylosporangium salmoneum</name>
    <dbReference type="NCBI Taxonomy" id="53361"/>
    <lineage>
        <taxon>Bacteria</taxon>
        <taxon>Bacillati</taxon>
        <taxon>Actinomycetota</taxon>
        <taxon>Actinomycetes</taxon>
        <taxon>Micromonosporales</taxon>
        <taxon>Micromonosporaceae</taxon>
        <taxon>Dactylosporangium</taxon>
    </lineage>
</organism>
<gene>
    <name evidence="2" type="ORF">GCM10010170_052290</name>
</gene>
<keyword evidence="3" id="KW-1185">Reference proteome</keyword>
<feature type="transmembrane region" description="Helical" evidence="1">
    <location>
        <begin position="81"/>
        <end position="103"/>
    </location>
</feature>
<keyword evidence="1" id="KW-0812">Transmembrane</keyword>
<feature type="transmembrane region" description="Helical" evidence="1">
    <location>
        <begin position="37"/>
        <end position="60"/>
    </location>
</feature>
<keyword evidence="1" id="KW-0472">Membrane</keyword>
<dbReference type="RefSeq" id="WP_344615149.1">
    <property type="nucleotide sequence ID" value="NZ_BAAARV010000046.1"/>
</dbReference>
<evidence type="ECO:0000313" key="2">
    <source>
        <dbReference type="EMBL" id="GAA2358528.1"/>
    </source>
</evidence>
<comment type="caution">
    <text evidence="2">The sequence shown here is derived from an EMBL/GenBank/DDBJ whole genome shotgun (WGS) entry which is preliminary data.</text>
</comment>
<sequence length="319" mass="34321">MSLFKSKTLWIVLGAVVVANLAVFTLADKAGVTDAATMAASADANLVVVALLIGVIWLLTRKRAGVDLGARAPQRRIAGREVAGVLGYAAAGQLVGAGLGRLLGEHPISFHLAGTLYGHQHVTPYEAYVWAGYNFVVYALLPWLYFRQRYTAEQLSLRSSNRRNDLLVILVVMVLESLNELGGLSDAVLHLSPSQLVKGVPTAFGLYFLGSALPTMVLVYSILLPRYRALTRSVPATVVLGGLTYALLHFFEAWTVLSSPAGAAVSIGLLLLQYTGPGMVKSVLTLRTGNAWVHVWAYHAVAPHTLVDTPHVVQIFNIK</sequence>
<reference evidence="2 3" key="1">
    <citation type="journal article" date="2019" name="Int. J. Syst. Evol. Microbiol.">
        <title>The Global Catalogue of Microorganisms (GCM) 10K type strain sequencing project: providing services to taxonomists for standard genome sequencing and annotation.</title>
        <authorList>
            <consortium name="The Broad Institute Genomics Platform"/>
            <consortium name="The Broad Institute Genome Sequencing Center for Infectious Disease"/>
            <person name="Wu L."/>
            <person name="Ma J."/>
        </authorList>
    </citation>
    <scope>NUCLEOTIDE SEQUENCE [LARGE SCALE GENOMIC DNA]</scope>
    <source>
        <strain evidence="2 3">JCM 3272</strain>
    </source>
</reference>